<feature type="domain" description="Pyruvate phosphate dikinase AMP/ATP-binding" evidence="13">
    <location>
        <begin position="304"/>
        <end position="354"/>
    </location>
</feature>
<dbReference type="Pfam" id="PF02896">
    <property type="entry name" value="PEP-utilizers_C"/>
    <property type="match status" value="1"/>
</dbReference>
<keyword evidence="5 15" id="KW-0808">Transferase</keyword>
<dbReference type="SUPFAM" id="SSF52009">
    <property type="entry name" value="Phosphohistidine domain"/>
    <property type="match status" value="1"/>
</dbReference>
<feature type="domain" description="Pyruvate phosphate dikinase AMP/ATP-binding" evidence="13">
    <location>
        <begin position="60"/>
        <end position="297"/>
    </location>
</feature>
<dbReference type="Gene3D" id="3.50.30.10">
    <property type="entry name" value="Phosphohistidine domain"/>
    <property type="match status" value="1"/>
</dbReference>
<dbReference type="RefSeq" id="WP_406769856.1">
    <property type="nucleotide sequence ID" value="NZ_JBJHZZ010000006.1"/>
</dbReference>
<dbReference type="Pfam" id="PF01326">
    <property type="entry name" value="PPDK_N"/>
    <property type="match status" value="2"/>
</dbReference>
<dbReference type="InterPro" id="IPR023151">
    <property type="entry name" value="PEP_util_CS"/>
</dbReference>
<dbReference type="Gene3D" id="3.30.1490.20">
    <property type="entry name" value="ATP-grasp fold, A domain"/>
    <property type="match status" value="1"/>
</dbReference>
<dbReference type="Gene3D" id="3.30.470.20">
    <property type="entry name" value="ATP-grasp fold, B domain"/>
    <property type="match status" value="1"/>
</dbReference>
<dbReference type="InterPro" id="IPR018274">
    <property type="entry name" value="PEP_util_AS"/>
</dbReference>
<dbReference type="EMBL" id="JBJHZZ010000006">
    <property type="protein sequence ID" value="MFL0247405.1"/>
    <property type="molecule type" value="Genomic_DNA"/>
</dbReference>
<name>A0ABW8T4S5_9CLOT</name>
<feature type="domain" description="PEP-utilising enzyme C-terminal" evidence="14">
    <location>
        <begin position="520"/>
        <end position="871"/>
    </location>
</feature>
<evidence type="ECO:0000256" key="1">
    <source>
        <dbReference type="ARBA" id="ARBA00001946"/>
    </source>
</evidence>
<evidence type="ECO:0000256" key="6">
    <source>
        <dbReference type="ARBA" id="ARBA00022723"/>
    </source>
</evidence>
<dbReference type="InterPro" id="IPR010121">
    <property type="entry name" value="Pyruvate_phosphate_dikinase"/>
</dbReference>
<dbReference type="NCBIfam" id="NF004531">
    <property type="entry name" value="PRK05878.1"/>
    <property type="match status" value="1"/>
</dbReference>
<dbReference type="Proteomes" id="UP001623591">
    <property type="component" value="Unassembled WGS sequence"/>
</dbReference>
<comment type="similarity">
    <text evidence="2 11">Belongs to the PEP-utilizing enzyme family.</text>
</comment>
<proteinExistence type="inferred from homology"/>
<dbReference type="SUPFAM" id="SSF56059">
    <property type="entry name" value="Glutathione synthetase ATP-binding domain-like"/>
    <property type="match status" value="1"/>
</dbReference>
<dbReference type="Gene3D" id="1.20.80.30">
    <property type="match status" value="1"/>
</dbReference>
<accession>A0ABW8T4S5</accession>
<dbReference type="InterPro" id="IPR040442">
    <property type="entry name" value="Pyrv_kinase-like_dom_sf"/>
</dbReference>
<dbReference type="Pfam" id="PF00391">
    <property type="entry name" value="PEP-utilizers"/>
    <property type="match status" value="1"/>
</dbReference>
<evidence type="ECO:0000256" key="2">
    <source>
        <dbReference type="ARBA" id="ARBA00007837"/>
    </source>
</evidence>
<keyword evidence="8" id="KW-0418">Kinase</keyword>
<dbReference type="PIRSF" id="PIRSF000853">
    <property type="entry name" value="PPDK"/>
    <property type="match status" value="1"/>
</dbReference>
<evidence type="ECO:0000256" key="7">
    <source>
        <dbReference type="ARBA" id="ARBA00022741"/>
    </source>
</evidence>
<dbReference type="PROSITE" id="PS00370">
    <property type="entry name" value="PEP_ENZYMES_PHOS_SITE"/>
    <property type="match status" value="1"/>
</dbReference>
<dbReference type="InterPro" id="IPR008279">
    <property type="entry name" value="PEP-util_enz_mobile_dom"/>
</dbReference>
<evidence type="ECO:0000256" key="11">
    <source>
        <dbReference type="PIRNR" id="PIRNR000853"/>
    </source>
</evidence>
<evidence type="ECO:0000259" key="14">
    <source>
        <dbReference type="Pfam" id="PF02896"/>
    </source>
</evidence>
<comment type="caution">
    <text evidence="15">The sequence shown here is derived from an EMBL/GenBank/DDBJ whole genome shotgun (WGS) entry which is preliminary data.</text>
</comment>
<comment type="catalytic activity">
    <reaction evidence="11">
        <text>pyruvate + phosphate + ATP = phosphoenolpyruvate + AMP + diphosphate + H(+)</text>
        <dbReference type="Rhea" id="RHEA:10756"/>
        <dbReference type="ChEBI" id="CHEBI:15361"/>
        <dbReference type="ChEBI" id="CHEBI:15378"/>
        <dbReference type="ChEBI" id="CHEBI:30616"/>
        <dbReference type="ChEBI" id="CHEBI:33019"/>
        <dbReference type="ChEBI" id="CHEBI:43474"/>
        <dbReference type="ChEBI" id="CHEBI:58702"/>
        <dbReference type="ChEBI" id="CHEBI:456215"/>
        <dbReference type="EC" id="2.7.9.1"/>
    </reaction>
</comment>
<protein>
    <recommendedName>
        <fullName evidence="4 11">Pyruvate, phosphate dikinase</fullName>
        <ecNumber evidence="3 11">2.7.9.1</ecNumber>
    </recommendedName>
</protein>
<evidence type="ECO:0000256" key="9">
    <source>
        <dbReference type="ARBA" id="ARBA00022840"/>
    </source>
</evidence>
<keyword evidence="15" id="KW-0670">Pyruvate</keyword>
<dbReference type="NCBIfam" id="TIGR01828">
    <property type="entry name" value="pyru_phos_dikin"/>
    <property type="match status" value="1"/>
</dbReference>
<dbReference type="PANTHER" id="PTHR22931:SF9">
    <property type="entry name" value="PYRUVATE, PHOSPHATE DIKINASE 1, CHLOROPLASTIC"/>
    <property type="match status" value="1"/>
</dbReference>
<reference evidence="15 16" key="1">
    <citation type="submission" date="2024-11" db="EMBL/GenBank/DDBJ databases">
        <authorList>
            <person name="Heng Y.C."/>
            <person name="Lim A.C.H."/>
            <person name="Lee J.K.Y."/>
            <person name="Kittelmann S."/>
        </authorList>
    </citation>
    <scope>NUCLEOTIDE SEQUENCE [LARGE SCALE GENOMIC DNA]</scope>
    <source>
        <strain evidence="15 16">WILCCON 0185</strain>
    </source>
</reference>
<dbReference type="Gene3D" id="1.10.189.10">
    <property type="entry name" value="Pyruvate Phosphate Dikinase, domain 2"/>
    <property type="match status" value="1"/>
</dbReference>
<keyword evidence="7" id="KW-0547">Nucleotide-binding</keyword>
<dbReference type="Gene3D" id="3.20.20.60">
    <property type="entry name" value="Phosphoenolpyruvate-binding domains"/>
    <property type="match status" value="1"/>
</dbReference>
<dbReference type="GO" id="GO:0050242">
    <property type="term" value="F:pyruvate, phosphate dikinase activity"/>
    <property type="evidence" value="ECO:0007669"/>
    <property type="project" value="UniProtKB-EC"/>
</dbReference>
<evidence type="ECO:0000313" key="16">
    <source>
        <dbReference type="Proteomes" id="UP001623591"/>
    </source>
</evidence>
<organism evidence="15 16">
    <name type="scientific">Candidatus Clostridium stratigraminis</name>
    <dbReference type="NCBI Taxonomy" id="3381661"/>
    <lineage>
        <taxon>Bacteria</taxon>
        <taxon>Bacillati</taxon>
        <taxon>Bacillota</taxon>
        <taxon>Clostridia</taxon>
        <taxon>Eubacteriales</taxon>
        <taxon>Clostridiaceae</taxon>
        <taxon>Clostridium</taxon>
    </lineage>
</organism>
<evidence type="ECO:0000259" key="13">
    <source>
        <dbReference type="Pfam" id="PF01326"/>
    </source>
</evidence>
<evidence type="ECO:0000256" key="4">
    <source>
        <dbReference type="ARBA" id="ARBA00020138"/>
    </source>
</evidence>
<evidence type="ECO:0000256" key="10">
    <source>
        <dbReference type="ARBA" id="ARBA00022842"/>
    </source>
</evidence>
<feature type="domain" description="PEP-utilising enzyme mobile" evidence="12">
    <location>
        <begin position="423"/>
        <end position="504"/>
    </location>
</feature>
<sequence>MQSKKYVYLFSEGNGTMRELLGGKGANLAEMTNLGIPVPQGFTVTTEACNKYYEDGKVISDEIISQIYEYMTSLEKITGKKFGSVENPLLVSVRSGARASMPGMMDTILNLGLNDETVEAMSKLTGNERFAYDSYRRFIQMFADVVMEIEKRNFENILDEVKEAKGVKLDTELNAADLKEVVKRFKAFYKDAKGEEFPADPKVQLIESVTAVFRSWDNPRANVYRRLNDIPSNWGTAVNVQSMVFGNKGETSGTGVAFSRNPSTGEKRIYAEYLMNAQGEDVVAGIRTPEDISTLEKRNPEVYKQFMDIVHTLENHYKDMQDMEFTIEEGKLYFLQTRNGKRTAQAALKIAVDLVEEGMCTKAEALLKVDPKQLDSLLHPAFDAAALKSAKIIAKGLPASPGAACGKICFTAEEAKERHEKGEKVVLVRLETSPEDIEGMIASEGILTVRGGMTSHAAVVARGMGTCCVAGCGDIKVNEEERTIEVAGLKLTDKDYLSIEGSTGNVYGEAIKTVEPEISGYFGTFMGWADETRSLKVRTNADTPRDAQQAVKFGAEGIGLCRTEHMFFAEDRIAAVREMIVAKTEEQRRKALDKLLPMQREDFVGLYEAMEFRPVTIRFLDPPLHEFLPHEDEDIKALAKEMGLTFEELKATVESLHEFNPMMGHRGCRLAVSYPEIAEMQTRAVIEAALDVKNRKGYDIVPEIMIPLVGEVKELKYVKDIVVRIAEEIIAKSGVKLEYKVGTMIEIPRAALTADEIAKEAEFFSFGTNDLTQMTFGFSRDDAGNFLKHYYEKKIYEFDPFAKLDQTGVGKLVKMAAELGKATRPDIKLGICGEHGGDPSSVEFCHNVGLNYVSCSPFRVPVARLAAAQAQIKNPRK</sequence>
<evidence type="ECO:0000256" key="8">
    <source>
        <dbReference type="ARBA" id="ARBA00022777"/>
    </source>
</evidence>
<evidence type="ECO:0000259" key="12">
    <source>
        <dbReference type="Pfam" id="PF00391"/>
    </source>
</evidence>
<keyword evidence="10" id="KW-0460">Magnesium</keyword>
<keyword evidence="16" id="KW-1185">Reference proteome</keyword>
<dbReference type="EC" id="2.7.9.1" evidence="3 11"/>
<dbReference type="PROSITE" id="PS00742">
    <property type="entry name" value="PEP_ENZYMES_2"/>
    <property type="match status" value="1"/>
</dbReference>
<dbReference type="SUPFAM" id="SSF51621">
    <property type="entry name" value="Phosphoenolpyruvate/pyruvate domain"/>
    <property type="match status" value="1"/>
</dbReference>
<dbReference type="InterPro" id="IPR036637">
    <property type="entry name" value="Phosphohistidine_dom_sf"/>
</dbReference>
<evidence type="ECO:0000256" key="5">
    <source>
        <dbReference type="ARBA" id="ARBA00022679"/>
    </source>
</evidence>
<dbReference type="InterPro" id="IPR015813">
    <property type="entry name" value="Pyrv/PenolPyrv_kinase-like_dom"/>
</dbReference>
<dbReference type="InterPro" id="IPR002192">
    <property type="entry name" value="PPDK_AMP/ATP-bd"/>
</dbReference>
<evidence type="ECO:0000313" key="15">
    <source>
        <dbReference type="EMBL" id="MFL0247405.1"/>
    </source>
</evidence>
<comment type="cofactor">
    <cofactor evidence="1 11">
        <name>Mg(2+)</name>
        <dbReference type="ChEBI" id="CHEBI:18420"/>
    </cofactor>
</comment>
<evidence type="ECO:0000256" key="3">
    <source>
        <dbReference type="ARBA" id="ARBA00011994"/>
    </source>
</evidence>
<keyword evidence="9" id="KW-0067">ATP-binding</keyword>
<gene>
    <name evidence="15" type="primary">ppdK</name>
    <name evidence="15" type="ORF">ACJDUG_10520</name>
</gene>
<dbReference type="InterPro" id="IPR000121">
    <property type="entry name" value="PEP_util_C"/>
</dbReference>
<keyword evidence="6" id="KW-0479">Metal-binding</keyword>
<dbReference type="InterPro" id="IPR013815">
    <property type="entry name" value="ATP_grasp_subdomain_1"/>
</dbReference>
<dbReference type="PANTHER" id="PTHR22931">
    <property type="entry name" value="PHOSPHOENOLPYRUVATE DIKINASE-RELATED"/>
    <property type="match status" value="1"/>
</dbReference>